<name>A0A7S3PUB6_9STRA</name>
<dbReference type="AlphaFoldDB" id="A0A7S3PUB6"/>
<protein>
    <submittedName>
        <fullName evidence="2">Uncharacterized protein</fullName>
    </submittedName>
</protein>
<organism evidence="2">
    <name type="scientific">Chaetoceros debilis</name>
    <dbReference type="NCBI Taxonomy" id="122233"/>
    <lineage>
        <taxon>Eukaryota</taxon>
        <taxon>Sar</taxon>
        <taxon>Stramenopiles</taxon>
        <taxon>Ochrophyta</taxon>
        <taxon>Bacillariophyta</taxon>
        <taxon>Coscinodiscophyceae</taxon>
        <taxon>Chaetocerotophycidae</taxon>
        <taxon>Chaetocerotales</taxon>
        <taxon>Chaetocerotaceae</taxon>
        <taxon>Chaetoceros</taxon>
    </lineage>
</organism>
<feature type="region of interest" description="Disordered" evidence="1">
    <location>
        <begin position="76"/>
        <end position="99"/>
    </location>
</feature>
<feature type="compositionally biased region" description="Low complexity" evidence="1">
    <location>
        <begin position="79"/>
        <end position="88"/>
    </location>
</feature>
<proteinExistence type="predicted"/>
<gene>
    <name evidence="2" type="ORF">CDEB00056_LOCUS444</name>
</gene>
<reference evidence="2" key="1">
    <citation type="submission" date="2021-01" db="EMBL/GenBank/DDBJ databases">
        <authorList>
            <person name="Corre E."/>
            <person name="Pelletier E."/>
            <person name="Niang G."/>
            <person name="Scheremetjew M."/>
            <person name="Finn R."/>
            <person name="Kale V."/>
            <person name="Holt S."/>
            <person name="Cochrane G."/>
            <person name="Meng A."/>
            <person name="Brown T."/>
            <person name="Cohen L."/>
        </authorList>
    </citation>
    <scope>NUCLEOTIDE SEQUENCE</scope>
    <source>
        <strain evidence="2">MM31A-1</strain>
    </source>
</reference>
<evidence type="ECO:0000256" key="1">
    <source>
        <dbReference type="SAM" id="MobiDB-lite"/>
    </source>
</evidence>
<sequence length="223" mass="23933">MTSEQVEVPLMPTNVRLAYSDDRESLSVRNSVLPLVDPDSTLEIPKDVADGFLILLSSGIKSFNAIKVQKEEVKEAKKSSAGSGEATAQSPLPDSSTEMTSEELSAIQLAFAALTDGNVIEATFGVESTGGLKRHKNTSEVAYNASKAAKQAIMDAAIPSDSIRQLAVETYIKAFEIVVTYHINLSTVGFITWCFKHQKFRDTAADELMSAFGPLAEAIAASI</sequence>
<accession>A0A7S3PUB6</accession>
<evidence type="ECO:0000313" key="2">
    <source>
        <dbReference type="EMBL" id="CAE0455603.1"/>
    </source>
</evidence>
<feature type="compositionally biased region" description="Polar residues" evidence="1">
    <location>
        <begin position="89"/>
        <end position="99"/>
    </location>
</feature>
<dbReference type="EMBL" id="HBIO01000603">
    <property type="protein sequence ID" value="CAE0455603.1"/>
    <property type="molecule type" value="Transcribed_RNA"/>
</dbReference>